<reference evidence="7 8" key="1">
    <citation type="submission" date="2016-07" db="EMBL/GenBank/DDBJ databases">
        <title>Pervasive Adenine N6-methylation of Active Genes in Fungi.</title>
        <authorList>
            <consortium name="DOE Joint Genome Institute"/>
            <person name="Mondo S.J."/>
            <person name="Dannebaum R.O."/>
            <person name="Kuo R.C."/>
            <person name="Labutti K."/>
            <person name="Haridas S."/>
            <person name="Kuo A."/>
            <person name="Salamov A."/>
            <person name="Ahrendt S.R."/>
            <person name="Lipzen A."/>
            <person name="Sullivan W."/>
            <person name="Andreopoulos W.B."/>
            <person name="Clum A."/>
            <person name="Lindquist E."/>
            <person name="Daum C."/>
            <person name="Ramamoorthy G.K."/>
            <person name="Gryganskyi A."/>
            <person name="Culley D."/>
            <person name="Magnuson J.K."/>
            <person name="James T.Y."/>
            <person name="O'Malley M.A."/>
            <person name="Stajich J.E."/>
            <person name="Spatafora J.W."/>
            <person name="Visel A."/>
            <person name="Grigoriev I.V."/>
        </authorList>
    </citation>
    <scope>NUCLEOTIDE SEQUENCE [LARGE SCALE GENOMIC DNA]</scope>
    <source>
        <strain evidence="7 8">NRRL 3301</strain>
    </source>
</reference>
<evidence type="ECO:0000256" key="3">
    <source>
        <dbReference type="ARBA" id="ARBA00023157"/>
    </source>
</evidence>
<accession>A0A1X2GCQ3</accession>
<dbReference type="PROSITE" id="PS51257">
    <property type="entry name" value="PROKAR_LIPOPROTEIN"/>
    <property type="match status" value="1"/>
</dbReference>
<evidence type="ECO:0000256" key="5">
    <source>
        <dbReference type="RuleBase" id="RU004328"/>
    </source>
</evidence>
<dbReference type="GO" id="GO:0006401">
    <property type="term" value="P:RNA catabolic process"/>
    <property type="evidence" value="ECO:0007669"/>
    <property type="project" value="TreeGrafter"/>
</dbReference>
<dbReference type="GO" id="GO:0003723">
    <property type="term" value="F:RNA binding"/>
    <property type="evidence" value="ECO:0007669"/>
    <property type="project" value="InterPro"/>
</dbReference>
<dbReference type="EC" id="4.6.1.19" evidence="2"/>
<dbReference type="PANTHER" id="PTHR11240">
    <property type="entry name" value="RIBONUCLEASE T2"/>
    <property type="match status" value="1"/>
</dbReference>
<gene>
    <name evidence="7" type="ORF">DM01DRAFT_1408842</name>
</gene>
<dbReference type="CDD" id="cd01061">
    <property type="entry name" value="RNase_T2_euk"/>
    <property type="match status" value="1"/>
</dbReference>
<dbReference type="InterPro" id="IPR036430">
    <property type="entry name" value="RNase_T2-like_sf"/>
</dbReference>
<dbReference type="InterPro" id="IPR033697">
    <property type="entry name" value="Ribonuclease_T2_eukaryotic"/>
</dbReference>
<organism evidence="7 8">
    <name type="scientific">Hesseltinella vesiculosa</name>
    <dbReference type="NCBI Taxonomy" id="101127"/>
    <lineage>
        <taxon>Eukaryota</taxon>
        <taxon>Fungi</taxon>
        <taxon>Fungi incertae sedis</taxon>
        <taxon>Mucoromycota</taxon>
        <taxon>Mucoromycotina</taxon>
        <taxon>Mucoromycetes</taxon>
        <taxon>Mucorales</taxon>
        <taxon>Cunninghamellaceae</taxon>
        <taxon>Hesseltinella</taxon>
    </lineage>
</organism>
<dbReference type="Proteomes" id="UP000242146">
    <property type="component" value="Unassembled WGS sequence"/>
</dbReference>
<dbReference type="EMBL" id="MCGT01000022">
    <property type="protein sequence ID" value="ORX50842.1"/>
    <property type="molecule type" value="Genomic_DNA"/>
</dbReference>
<comment type="similarity">
    <text evidence="1 5">Belongs to the RNase T2 family.</text>
</comment>
<dbReference type="GO" id="GO:0033897">
    <property type="term" value="F:ribonuclease T2 activity"/>
    <property type="evidence" value="ECO:0007669"/>
    <property type="project" value="UniProtKB-EC"/>
</dbReference>
<dbReference type="PROSITE" id="PS00531">
    <property type="entry name" value="RNASE_T2_2"/>
    <property type="match status" value="1"/>
</dbReference>
<dbReference type="OrthoDB" id="435754at2759"/>
<name>A0A1X2GCQ3_9FUNG</name>
<dbReference type="InterPro" id="IPR001568">
    <property type="entry name" value="RNase_T2-like"/>
</dbReference>
<dbReference type="InterPro" id="IPR033130">
    <property type="entry name" value="RNase_T2_His_AS_2"/>
</dbReference>
<dbReference type="PROSITE" id="PS00530">
    <property type="entry name" value="RNASE_T2_1"/>
    <property type="match status" value="1"/>
</dbReference>
<feature type="chain" id="PRO_5013321518" description="ribonuclease T2" evidence="6">
    <location>
        <begin position="23"/>
        <end position="255"/>
    </location>
</feature>
<dbReference type="PANTHER" id="PTHR11240:SF22">
    <property type="entry name" value="RIBONUCLEASE T2"/>
    <property type="match status" value="1"/>
</dbReference>
<evidence type="ECO:0000256" key="4">
    <source>
        <dbReference type="PIRSR" id="PIRSR633697-1"/>
    </source>
</evidence>
<feature type="active site" evidence="4">
    <location>
        <position position="140"/>
    </location>
</feature>
<feature type="signal peptide" evidence="6">
    <location>
        <begin position="1"/>
        <end position="22"/>
    </location>
</feature>
<keyword evidence="3" id="KW-1015">Disulfide bond</keyword>
<keyword evidence="8" id="KW-1185">Reference proteome</keyword>
<evidence type="ECO:0000313" key="8">
    <source>
        <dbReference type="Proteomes" id="UP000242146"/>
    </source>
</evidence>
<feature type="active site" evidence="4">
    <location>
        <position position="136"/>
    </location>
</feature>
<dbReference type="AlphaFoldDB" id="A0A1X2GCQ3"/>
<keyword evidence="6" id="KW-0732">Signal</keyword>
<feature type="active site" evidence="4">
    <location>
        <position position="77"/>
    </location>
</feature>
<evidence type="ECO:0000256" key="2">
    <source>
        <dbReference type="ARBA" id="ARBA00012571"/>
    </source>
</evidence>
<dbReference type="InterPro" id="IPR018188">
    <property type="entry name" value="RNase_T2_His_AS_1"/>
</dbReference>
<dbReference type="Gene3D" id="3.90.730.10">
    <property type="entry name" value="Ribonuclease T2-like"/>
    <property type="match status" value="1"/>
</dbReference>
<evidence type="ECO:0000313" key="7">
    <source>
        <dbReference type="EMBL" id="ORX50842.1"/>
    </source>
</evidence>
<evidence type="ECO:0000256" key="6">
    <source>
        <dbReference type="SAM" id="SignalP"/>
    </source>
</evidence>
<comment type="caution">
    <text evidence="7">The sequence shown here is derived from an EMBL/GenBank/DDBJ whole genome shotgun (WGS) entry which is preliminary data.</text>
</comment>
<sequence length="255" mass="28614">MKLLPSAVSLLCLLLLSSSCHADQVILNDGPVCNRTVLSCHWNGGNVDACCSPKYGLVVLSLQWVENLGPSDDFTIHGLWPDTCNGGRAPSRGCDRSRISNQVGNIIRSRSPSLYQELSRIWPSYKGDNNWFWSHEWTKHGSCVSTLQPRCYGDSYVKYQDVIDYFNKTLDLHAEYDLYGALNLAGVSPGRRYQVQTMGDALRNAFGKKVKIDCDRSGTLSEISLFFYVQGRDQYVLTDAVHPGTCRQSVWYPTK</sequence>
<evidence type="ECO:0000256" key="1">
    <source>
        <dbReference type="ARBA" id="ARBA00007469"/>
    </source>
</evidence>
<dbReference type="SUPFAM" id="SSF55895">
    <property type="entry name" value="Ribonuclease Rh-like"/>
    <property type="match status" value="1"/>
</dbReference>
<dbReference type="GO" id="GO:0005576">
    <property type="term" value="C:extracellular region"/>
    <property type="evidence" value="ECO:0007669"/>
    <property type="project" value="TreeGrafter"/>
</dbReference>
<protein>
    <recommendedName>
        <fullName evidence="2">ribonuclease T2</fullName>
        <ecNumber evidence="2">4.6.1.19</ecNumber>
    </recommendedName>
</protein>
<dbReference type="Pfam" id="PF00445">
    <property type="entry name" value="Ribonuclease_T2"/>
    <property type="match status" value="1"/>
</dbReference>
<proteinExistence type="inferred from homology"/>